<feature type="domain" description="Glycosyl-hydrolase 97 C-terminal oligomerisation" evidence="4">
    <location>
        <begin position="602"/>
        <end position="707"/>
    </location>
</feature>
<dbReference type="Pfam" id="PF10566">
    <property type="entry name" value="Glyco_hydro_97"/>
    <property type="match status" value="1"/>
</dbReference>
<feature type="chain" id="PRO_5041204151" evidence="1">
    <location>
        <begin position="26"/>
        <end position="711"/>
    </location>
</feature>
<organism evidence="5 6">
    <name type="scientific">Opacimonas viscosa</name>
    <dbReference type="NCBI Taxonomy" id="2961944"/>
    <lineage>
        <taxon>Bacteria</taxon>
        <taxon>Pseudomonadati</taxon>
        <taxon>Pseudomonadota</taxon>
        <taxon>Gammaproteobacteria</taxon>
        <taxon>Alteromonadales</taxon>
        <taxon>Alteromonadaceae</taxon>
        <taxon>Opacimonas</taxon>
    </lineage>
</organism>
<accession>A0AA41X3K9</accession>
<feature type="domain" description="Glycosyl-hydrolase 97 N-terminal" evidence="3">
    <location>
        <begin position="46"/>
        <end position="292"/>
    </location>
</feature>
<dbReference type="InterPro" id="IPR029483">
    <property type="entry name" value="GH97_C"/>
</dbReference>
<reference evidence="5" key="1">
    <citation type="submission" date="2022-07" db="EMBL/GenBank/DDBJ databases">
        <title>Characterization of the Novel Bacterium Alteromonas immobilis LMIT006 and Alteromonas gregis LMIT007.</title>
        <authorList>
            <person name="Lin X."/>
        </authorList>
    </citation>
    <scope>NUCLEOTIDE SEQUENCE</scope>
    <source>
        <strain evidence="5">LMIT007</strain>
    </source>
</reference>
<feature type="domain" description="Glycosyl-hydrolase 97 catalytic" evidence="2">
    <location>
        <begin position="310"/>
        <end position="497"/>
    </location>
</feature>
<dbReference type="InterPro" id="IPR019563">
    <property type="entry name" value="GH97_catalytic"/>
</dbReference>
<gene>
    <name evidence="5" type="ORF">NLF92_03195</name>
</gene>
<feature type="signal peptide" evidence="1">
    <location>
        <begin position="1"/>
        <end position="25"/>
    </location>
</feature>
<dbReference type="Gene3D" id="3.20.20.70">
    <property type="entry name" value="Aldolase class I"/>
    <property type="match status" value="1"/>
</dbReference>
<name>A0AA41X3K9_9ALTE</name>
<dbReference type="InterPro" id="IPR017853">
    <property type="entry name" value="GH"/>
</dbReference>
<keyword evidence="6" id="KW-1185">Reference proteome</keyword>
<dbReference type="GO" id="GO:0016787">
    <property type="term" value="F:hydrolase activity"/>
    <property type="evidence" value="ECO:0007669"/>
    <property type="project" value="UniProtKB-KW"/>
</dbReference>
<dbReference type="InterPro" id="IPR029486">
    <property type="entry name" value="GH97_N"/>
</dbReference>
<comment type="caution">
    <text evidence="5">The sequence shown here is derived from an EMBL/GenBank/DDBJ whole genome shotgun (WGS) entry which is preliminary data.</text>
</comment>
<keyword evidence="1" id="KW-0732">Signal</keyword>
<evidence type="ECO:0000313" key="6">
    <source>
        <dbReference type="Proteomes" id="UP001165413"/>
    </source>
</evidence>
<dbReference type="SUPFAM" id="SSF51445">
    <property type="entry name" value="(Trans)glycosidases"/>
    <property type="match status" value="1"/>
</dbReference>
<dbReference type="AlphaFoldDB" id="A0AA41X3K9"/>
<protein>
    <submittedName>
        <fullName evidence="5">Glycoside hydrolase family 97 protein</fullName>
    </submittedName>
</protein>
<dbReference type="PANTHER" id="PTHR35803:SF1">
    <property type="entry name" value="GLUCAN 1,4-ALPHA-GLUCOSIDASE SUSB"/>
    <property type="match status" value="1"/>
</dbReference>
<proteinExistence type="predicted"/>
<dbReference type="GO" id="GO:0030246">
    <property type="term" value="F:carbohydrate binding"/>
    <property type="evidence" value="ECO:0007669"/>
    <property type="project" value="InterPro"/>
</dbReference>
<dbReference type="EMBL" id="JANATA010000003">
    <property type="protein sequence ID" value="MCP3427949.1"/>
    <property type="molecule type" value="Genomic_DNA"/>
</dbReference>
<dbReference type="Proteomes" id="UP001165413">
    <property type="component" value="Unassembled WGS sequence"/>
</dbReference>
<dbReference type="InterPro" id="IPR052720">
    <property type="entry name" value="Glycosyl_hydrolase_97"/>
</dbReference>
<evidence type="ECO:0000313" key="5">
    <source>
        <dbReference type="EMBL" id="MCP3427949.1"/>
    </source>
</evidence>
<dbReference type="RefSeq" id="WP_254098809.1">
    <property type="nucleotide sequence ID" value="NZ_JANATA010000003.1"/>
</dbReference>
<dbReference type="Gene3D" id="2.70.98.10">
    <property type="match status" value="1"/>
</dbReference>
<keyword evidence="5" id="KW-0378">Hydrolase</keyword>
<dbReference type="PANTHER" id="PTHR35803">
    <property type="entry name" value="GLUCAN 1,4-ALPHA-GLUCOSIDASE SUSB-RELATED"/>
    <property type="match status" value="1"/>
</dbReference>
<evidence type="ECO:0000259" key="3">
    <source>
        <dbReference type="Pfam" id="PF14508"/>
    </source>
</evidence>
<sequence>MRQRLSFIPSLLTLSVMIGSVVVLATAQAVEHTAEHAADKSTEISVSSPDQDIVLHFTDASELAQYKVDYRGKALVKPSKLGFTFAQAKPLYRDFTVSEVARSSHNQTWEQPWGEQRLIDNHYNSVTVKFTHLRDKAREFSVEARVFDDGVAFRYHVPADGPRAITRELTEFFFRDSHLATAYWIPGQGRERYEYLYRKTPMQDMLLSHTPMTFNYTDGLHVSVHEAALVDYAGMSLEKKQMGRFEAKLAPRADGVLVRKEGSFTTPWRTITIADKAVDLIESYMALNLNEPNKLGDVSWVEPGKYLGIWWGMHIAKYTWGSGAKHGATTERTMEYMDFAAEHGFDGVLVEGWNTGWDGDWIANSELFSFTESYPDFDIEKVSEYGQKIGVRLIGHHETSGGITNYEAQMEDAFKLYEDLGVAQIKTGYVAHGQNLKRRDAQGIMRYEFTDSQDVVNHFIHNVATAAQYRLSINTHEAVKDTGLRRTYPNWISRESARGQEYNSGWAAVNPPSHIPTLTFTRMLSGPMDFTPGIFDLDYPPVKAEPDPEAGFGPYMRPLTTLAKQLAQYVVIYSPIQMAADLPQNYLRHPEAFQFIKDVPTDWEKTVALAGEIGEYVMIARQERKHRQYSGNDWYLGVITGDTDRRLKIALDFLKPGQKYLAHIYQDAKDTDYKTNPYAIDIQKTPVQSTDELVVTAKVAGGVAIRFEAVQ</sequence>
<dbReference type="Pfam" id="PF14509">
    <property type="entry name" value="GH97_C"/>
    <property type="match status" value="1"/>
</dbReference>
<dbReference type="Pfam" id="PF14508">
    <property type="entry name" value="GH97_N"/>
    <property type="match status" value="1"/>
</dbReference>
<evidence type="ECO:0000259" key="2">
    <source>
        <dbReference type="Pfam" id="PF10566"/>
    </source>
</evidence>
<evidence type="ECO:0000256" key="1">
    <source>
        <dbReference type="SAM" id="SignalP"/>
    </source>
</evidence>
<dbReference type="InterPro" id="IPR014718">
    <property type="entry name" value="GH-type_carb-bd"/>
</dbReference>
<dbReference type="InterPro" id="IPR013785">
    <property type="entry name" value="Aldolase_TIM"/>
</dbReference>
<evidence type="ECO:0000259" key="4">
    <source>
        <dbReference type="Pfam" id="PF14509"/>
    </source>
</evidence>